<dbReference type="InterPro" id="IPR005887">
    <property type="entry name" value="GH92_a_mannosidase_put"/>
</dbReference>
<dbReference type="InterPro" id="IPR014718">
    <property type="entry name" value="GH-type_carb-bd"/>
</dbReference>
<dbReference type="EC" id="3.2.1.-" evidence="3"/>
<keyword evidence="3" id="KW-0326">Glycosidase</keyword>
<dbReference type="RefSeq" id="WP_394825369.1">
    <property type="nucleotide sequence ID" value="NZ_CP089984.1"/>
</dbReference>
<dbReference type="Pfam" id="PF07971">
    <property type="entry name" value="Glyco_hydro_92"/>
    <property type="match status" value="1"/>
</dbReference>
<evidence type="ECO:0000256" key="1">
    <source>
        <dbReference type="SAM" id="MobiDB-lite"/>
    </source>
</evidence>
<protein>
    <submittedName>
        <fullName evidence="3">GH92 family glycosyl hydrolase</fullName>
        <ecNumber evidence="3">3.2.1.-</ecNumber>
    </submittedName>
</protein>
<dbReference type="Gene3D" id="2.60.120.260">
    <property type="entry name" value="Galactose-binding domain-like"/>
    <property type="match status" value="2"/>
</dbReference>
<feature type="region of interest" description="Disordered" evidence="1">
    <location>
        <begin position="196"/>
        <end position="217"/>
    </location>
</feature>
<name>A0ABZ2M320_9BACT</name>
<dbReference type="Gene3D" id="1.20.1050.60">
    <property type="entry name" value="alpha-1,2-mannosidase"/>
    <property type="match status" value="1"/>
</dbReference>
<reference evidence="3 4" key="1">
    <citation type="submission" date="2021-12" db="EMBL/GenBank/DDBJ databases">
        <title>Discovery of the Pendulisporaceae a myxobacterial family with distinct sporulation behavior and unique specialized metabolism.</title>
        <authorList>
            <person name="Garcia R."/>
            <person name="Popoff A."/>
            <person name="Bader C.D."/>
            <person name="Loehr J."/>
            <person name="Walesch S."/>
            <person name="Walt C."/>
            <person name="Boldt J."/>
            <person name="Bunk B."/>
            <person name="Haeckl F.J.F.P.J."/>
            <person name="Gunesch A.P."/>
            <person name="Birkelbach J."/>
            <person name="Nuebel U."/>
            <person name="Pietschmann T."/>
            <person name="Bach T."/>
            <person name="Mueller R."/>
        </authorList>
    </citation>
    <scope>NUCLEOTIDE SEQUENCE [LARGE SCALE GENOMIC DNA]</scope>
    <source>
        <strain evidence="3 4">MSr11954</strain>
    </source>
</reference>
<dbReference type="InterPro" id="IPR008979">
    <property type="entry name" value="Galactose-bd-like_sf"/>
</dbReference>
<sequence length="1283" mass="139203">MTDNVVTDEGAAFRRKTEFFSSLEAKDPQPTWTNTVETGPGGAKKALGITGPKPTGIPGNVTDQVVAVTASKEHTSAGEIADNLSDGDVRSKWLAFESTGWVAYKLAAPVAIVRYALASANDAPERDPKDWTFQGSHDGDTWVDLDRRTDQSFGGRFETRQFEFTNTTAYLHYRLKITANHSGNIVQLAELQISNGDNVPPPTDEMRSATGRGPTSSYNAKTRVGFTGVRGLEYGGTHTGSGRVYSYNKVFDVDVVVTPHTELSYLIFPSFVEGDLTYASTYAAVDLAFSDGTYLSQLGALDQHAAVLSPRAQGESKTLYTNDWNYKVSKIGEVAAGKRIKRILVAYDNPNGAPNTAFGGYIDDITLAGHPASPRHRRPSDWVLTTRGTNSSGGFSRGNNFPATAVPHGFNFWTPVTNAGSNSWLYSYHRSNNADNLPALQALSLSHEPSPWMGDRQSFQVMPSTASGAPDADRNARKLPFRHENEVARAHYYGVTFENGLRAEIAPTDHAAMFRFTFTGDDANLIFDNINDSGGLTLDAGSGTVSGYSDHRSGLSTGATRMFVYATFDRPVIASGKLPGGGGANVTGYFRFGVEEGNRTVTMRIATSLISLEQAKQNLLQEIGPNDTFDAIKERARRLWDAKLGVVEVDDASPDQLTTLYSNLYRLFLYPNSGYEKTGKGSKGGYQYASPVAAPPNVDPPAGAPPTVVDGKVYVNNGFWDTYRSTWAAYALLTPSDAGEMIDGFVEQYRQGGWIARWSSPGYADLMTGTSSDVAFADAYLRGVTNFDAKAAYDAALRNATVATPDRHVGRKGNERSIFLGYTPTSTDAGLSWAMAGYLNDFGIANMAKALSRDPGDPRHQEYVENAEYFLSRAQNYVNLFDPSIGFFQGRSASGAWRVPKESYDPREWGHDYTETNGWNTTFDPAYDGQGLANLYGGRDKLASKLDAFFATPETATFPGSYGGTIHEMLEARDVRMGQLGLSNQPSFHIPYMYVYTGQPWKTQEKVREAMARLFVGSNIGQGYLGDEDNGATSSWGIFSALGFYPLQVGSPTYVIGSPLFTRATVQLENGRRIVIRARKNGPQNVYVQSLRVNGVPYTKTYLPHALLAKGAVLDFEMGPRPSSWGTGEADVPPSITRGDEVARPLHDVSSACTGGTSADGGDATDVARLFDDSSATAPVVFASATPWVQCKTAGGERVRFYSLTSSKDAAGGDPTDWVLEGSSDGTAWTPLDPRTAQTFAWRSQTRAFKVPDTGATYTYYRIRITRSTAATTALGEVELLAN</sequence>
<dbReference type="EMBL" id="CP089984">
    <property type="protein sequence ID" value="WXB15735.1"/>
    <property type="molecule type" value="Genomic_DNA"/>
</dbReference>
<dbReference type="PANTHER" id="PTHR12143">
    <property type="entry name" value="PEPTIDE N-GLYCANASE PNGASE -RELATED"/>
    <property type="match status" value="1"/>
</dbReference>
<dbReference type="InterPro" id="IPR008928">
    <property type="entry name" value="6-hairpin_glycosidase_sf"/>
</dbReference>
<evidence type="ECO:0000313" key="3">
    <source>
        <dbReference type="EMBL" id="WXB15735.1"/>
    </source>
</evidence>
<dbReference type="Pfam" id="PF17678">
    <property type="entry name" value="Glyco_hydro_92N"/>
    <property type="match status" value="1"/>
</dbReference>
<organism evidence="3 4">
    <name type="scientific">Pendulispora albinea</name>
    <dbReference type="NCBI Taxonomy" id="2741071"/>
    <lineage>
        <taxon>Bacteria</taxon>
        <taxon>Pseudomonadati</taxon>
        <taxon>Myxococcota</taxon>
        <taxon>Myxococcia</taxon>
        <taxon>Myxococcales</taxon>
        <taxon>Sorangiineae</taxon>
        <taxon>Pendulisporaceae</taxon>
        <taxon>Pendulispora</taxon>
    </lineage>
</organism>
<gene>
    <name evidence="3" type="ORF">LZC94_00385</name>
</gene>
<feature type="domain" description="F5/8 type C" evidence="2">
    <location>
        <begin position="50"/>
        <end position="194"/>
    </location>
</feature>
<dbReference type="Gene3D" id="2.70.98.10">
    <property type="match status" value="1"/>
</dbReference>
<dbReference type="SUPFAM" id="SSF48208">
    <property type="entry name" value="Six-hairpin glycosidases"/>
    <property type="match status" value="1"/>
</dbReference>
<proteinExistence type="predicted"/>
<dbReference type="NCBIfam" id="TIGR01180">
    <property type="entry name" value="aman2_put"/>
    <property type="match status" value="1"/>
</dbReference>
<dbReference type="InterPro" id="IPR050883">
    <property type="entry name" value="PNGase"/>
</dbReference>
<evidence type="ECO:0000313" key="4">
    <source>
        <dbReference type="Proteomes" id="UP001370348"/>
    </source>
</evidence>
<keyword evidence="4" id="KW-1185">Reference proteome</keyword>
<evidence type="ECO:0000259" key="2">
    <source>
        <dbReference type="PROSITE" id="PS50022"/>
    </source>
</evidence>
<dbReference type="GO" id="GO:0016798">
    <property type="term" value="F:hydrolase activity, acting on glycosyl bonds"/>
    <property type="evidence" value="ECO:0007669"/>
    <property type="project" value="UniProtKB-KW"/>
</dbReference>
<dbReference type="SUPFAM" id="SSF49785">
    <property type="entry name" value="Galactose-binding domain-like"/>
    <property type="match status" value="1"/>
</dbReference>
<dbReference type="InterPro" id="IPR000421">
    <property type="entry name" value="FA58C"/>
</dbReference>
<accession>A0ABZ2M320</accession>
<feature type="region of interest" description="Disordered" evidence="1">
    <location>
        <begin position="372"/>
        <end position="397"/>
    </location>
</feature>
<dbReference type="InterPro" id="IPR041371">
    <property type="entry name" value="GH92_N"/>
</dbReference>
<feature type="domain" description="F5/8 type C" evidence="2">
    <location>
        <begin position="1131"/>
        <end position="1283"/>
    </location>
</feature>
<dbReference type="InterPro" id="IPR012939">
    <property type="entry name" value="Glyco_hydro_92"/>
</dbReference>
<dbReference type="Pfam" id="PF00754">
    <property type="entry name" value="F5_F8_type_C"/>
    <property type="match status" value="1"/>
</dbReference>
<dbReference type="Proteomes" id="UP001370348">
    <property type="component" value="Chromosome"/>
</dbReference>
<dbReference type="Gene3D" id="3.30.2080.10">
    <property type="entry name" value="GH92 mannosidase domain"/>
    <property type="match status" value="1"/>
</dbReference>
<keyword evidence="3" id="KW-0378">Hydrolase</keyword>
<dbReference type="PANTHER" id="PTHR12143:SF43">
    <property type="entry name" value="PUTATIVE-RELATED"/>
    <property type="match status" value="1"/>
</dbReference>
<feature type="compositionally biased region" description="Polar residues" evidence="1">
    <location>
        <begin position="386"/>
        <end position="397"/>
    </location>
</feature>
<dbReference type="PROSITE" id="PS50022">
    <property type="entry name" value="FA58C_3"/>
    <property type="match status" value="2"/>
</dbReference>
<dbReference type="Gene3D" id="1.20.1610.10">
    <property type="entry name" value="alpha-1,2-mannosidases domains"/>
    <property type="match status" value="1"/>
</dbReference>